<dbReference type="EMBL" id="NNRN01000001">
    <property type="protein sequence ID" value="OYR32983.1"/>
    <property type="molecule type" value="Genomic_DNA"/>
</dbReference>
<sequence>MSKFTRRIDTSRLTSATVDEHHWFRELLLRWRPSGVPSERTAAGKFASLRLAVRDGYLSFYCAGNQIAKVGCTNRLFYEETHHKYINMPKRGSSDNIRLSSPTALLARETLTNRIHGAFFRQGGEKDFVDEIVGCNPAVFDLELALSYLLSGNVRPSAYRLDAASLESHANGWRIALWEAKLAKNKTARAKVVPDTMAQHATYSAWFAQHGNAEAFIEGCRASCRYLVQLHGLAKYAGNTEIAPLHRSIVEIGTNPQAPLTLDAEVRYLIDVRGPKGVSFIANGHDKKLRDNGIHVQVFGNVDKMILGPRGA</sequence>
<dbReference type="RefSeq" id="WP_143851045.1">
    <property type="nucleotide sequence ID" value="NZ_JBHEEP010000036.1"/>
</dbReference>
<reference evidence="1 4" key="2">
    <citation type="submission" date="2019-09" db="EMBL/GenBank/DDBJ databases">
        <title>Taxonomic organization of the family Brucellaceae based on a phylogenomic approach.</title>
        <authorList>
            <person name="Leclercq S."/>
            <person name="Cloeckaert A."/>
            <person name="Zygmunt M.S."/>
        </authorList>
    </citation>
    <scope>NUCLEOTIDE SEQUENCE [LARGE SCALE GENOMIC DNA]</scope>
    <source>
        <strain evidence="1 4">LUP23</strain>
    </source>
</reference>
<evidence type="ECO:0000313" key="2">
    <source>
        <dbReference type="EMBL" id="OYR32983.1"/>
    </source>
</evidence>
<name>A0A256H0M8_9HYPH</name>
<evidence type="ECO:0000313" key="3">
    <source>
        <dbReference type="Proteomes" id="UP000216363"/>
    </source>
</evidence>
<evidence type="ECO:0000313" key="1">
    <source>
        <dbReference type="EMBL" id="KAB2699913.1"/>
    </source>
</evidence>
<organism evidence="2 3">
    <name type="scientific">Brucella lupini</name>
    <dbReference type="NCBI Taxonomy" id="255457"/>
    <lineage>
        <taxon>Bacteria</taxon>
        <taxon>Pseudomonadati</taxon>
        <taxon>Pseudomonadota</taxon>
        <taxon>Alphaproteobacteria</taxon>
        <taxon>Hyphomicrobiales</taxon>
        <taxon>Brucellaceae</taxon>
        <taxon>Brucella/Ochrobactrum group</taxon>
        <taxon>Brucella</taxon>
    </lineage>
</organism>
<dbReference type="AlphaFoldDB" id="A0A256H0M8"/>
<proteinExistence type="predicted"/>
<reference evidence="2 3" key="1">
    <citation type="submission" date="2017-07" db="EMBL/GenBank/DDBJ databases">
        <title>Draft genome of Ochrobactrum lupini type strain LUP21.</title>
        <authorList>
            <person name="Krzyzanowska D.M."/>
            <person name="Jafra S."/>
        </authorList>
    </citation>
    <scope>NUCLEOTIDE SEQUENCE [LARGE SCALE GENOMIC DNA]</scope>
    <source>
        <strain evidence="2 3">LUP21</strain>
    </source>
</reference>
<comment type="caution">
    <text evidence="2">The sequence shown here is derived from an EMBL/GenBank/DDBJ whole genome shotgun (WGS) entry which is preliminary data.</text>
</comment>
<keyword evidence="4" id="KW-1185">Reference proteome</keyword>
<dbReference type="Proteomes" id="UP000435957">
    <property type="component" value="Unassembled WGS sequence"/>
</dbReference>
<gene>
    <name evidence="2" type="ORF">CES86_5291</name>
    <name evidence="1" type="ORF">F9L03_24895</name>
</gene>
<dbReference type="Proteomes" id="UP000216363">
    <property type="component" value="Unassembled WGS sequence"/>
</dbReference>
<dbReference type="EMBL" id="WBWF01000030">
    <property type="protein sequence ID" value="KAB2699913.1"/>
    <property type="molecule type" value="Genomic_DNA"/>
</dbReference>
<evidence type="ECO:0000313" key="4">
    <source>
        <dbReference type="Proteomes" id="UP000435957"/>
    </source>
</evidence>
<accession>A0A256H0M8</accession>
<protein>
    <submittedName>
        <fullName evidence="2">Uncharacterized protein</fullName>
    </submittedName>
</protein>